<proteinExistence type="predicted"/>
<dbReference type="AlphaFoldDB" id="A0AAN6WMI5"/>
<protein>
    <recommendedName>
        <fullName evidence="1">DUF4470 domain-containing protein</fullName>
    </recommendedName>
</protein>
<comment type="caution">
    <text evidence="2">The sequence shown here is derived from an EMBL/GenBank/DDBJ whole genome shotgun (WGS) entry which is preliminary data.</text>
</comment>
<evidence type="ECO:0000313" key="2">
    <source>
        <dbReference type="EMBL" id="KAK4184070.1"/>
    </source>
</evidence>
<dbReference type="InterPro" id="IPR027974">
    <property type="entry name" value="DUF4470"/>
</dbReference>
<dbReference type="EMBL" id="MU864507">
    <property type="protein sequence ID" value="KAK4184070.1"/>
    <property type="molecule type" value="Genomic_DNA"/>
</dbReference>
<keyword evidence="3" id="KW-1185">Reference proteome</keyword>
<evidence type="ECO:0000313" key="3">
    <source>
        <dbReference type="Proteomes" id="UP001302126"/>
    </source>
</evidence>
<reference evidence="2" key="1">
    <citation type="journal article" date="2023" name="Mol. Phylogenet. Evol.">
        <title>Genome-scale phylogeny and comparative genomics of the fungal order Sordariales.</title>
        <authorList>
            <person name="Hensen N."/>
            <person name="Bonometti L."/>
            <person name="Westerberg I."/>
            <person name="Brannstrom I.O."/>
            <person name="Guillou S."/>
            <person name="Cros-Aarteil S."/>
            <person name="Calhoun S."/>
            <person name="Haridas S."/>
            <person name="Kuo A."/>
            <person name="Mondo S."/>
            <person name="Pangilinan J."/>
            <person name="Riley R."/>
            <person name="LaButti K."/>
            <person name="Andreopoulos B."/>
            <person name="Lipzen A."/>
            <person name="Chen C."/>
            <person name="Yan M."/>
            <person name="Daum C."/>
            <person name="Ng V."/>
            <person name="Clum A."/>
            <person name="Steindorff A."/>
            <person name="Ohm R.A."/>
            <person name="Martin F."/>
            <person name="Silar P."/>
            <person name="Natvig D.O."/>
            <person name="Lalanne C."/>
            <person name="Gautier V."/>
            <person name="Ament-Velasquez S.L."/>
            <person name="Kruys A."/>
            <person name="Hutchinson M.I."/>
            <person name="Powell A.J."/>
            <person name="Barry K."/>
            <person name="Miller A.N."/>
            <person name="Grigoriev I.V."/>
            <person name="Debuchy R."/>
            <person name="Gladieux P."/>
            <person name="Hiltunen Thoren M."/>
            <person name="Johannesson H."/>
        </authorList>
    </citation>
    <scope>NUCLEOTIDE SEQUENCE</scope>
    <source>
        <strain evidence="2">PSN309</strain>
    </source>
</reference>
<dbReference type="Proteomes" id="UP001302126">
    <property type="component" value="Unassembled WGS sequence"/>
</dbReference>
<dbReference type="Pfam" id="PF14737">
    <property type="entry name" value="DUF4470"/>
    <property type="match status" value="1"/>
</dbReference>
<accession>A0AAN6WMI5</accession>
<name>A0AAN6WMI5_9PEZI</name>
<feature type="domain" description="DUF4470" evidence="1">
    <location>
        <begin position="15"/>
        <end position="102"/>
    </location>
</feature>
<organism evidence="2 3">
    <name type="scientific">Podospora australis</name>
    <dbReference type="NCBI Taxonomy" id="1536484"/>
    <lineage>
        <taxon>Eukaryota</taxon>
        <taxon>Fungi</taxon>
        <taxon>Dikarya</taxon>
        <taxon>Ascomycota</taxon>
        <taxon>Pezizomycotina</taxon>
        <taxon>Sordariomycetes</taxon>
        <taxon>Sordariomycetidae</taxon>
        <taxon>Sordariales</taxon>
        <taxon>Podosporaceae</taxon>
        <taxon>Podospora</taxon>
    </lineage>
</organism>
<reference evidence="2" key="2">
    <citation type="submission" date="2023-05" db="EMBL/GenBank/DDBJ databases">
        <authorList>
            <consortium name="Lawrence Berkeley National Laboratory"/>
            <person name="Steindorff A."/>
            <person name="Hensen N."/>
            <person name="Bonometti L."/>
            <person name="Westerberg I."/>
            <person name="Brannstrom I.O."/>
            <person name="Guillou S."/>
            <person name="Cros-Aarteil S."/>
            <person name="Calhoun S."/>
            <person name="Haridas S."/>
            <person name="Kuo A."/>
            <person name="Mondo S."/>
            <person name="Pangilinan J."/>
            <person name="Riley R."/>
            <person name="Labutti K."/>
            <person name="Andreopoulos B."/>
            <person name="Lipzen A."/>
            <person name="Chen C."/>
            <person name="Yanf M."/>
            <person name="Daum C."/>
            <person name="Ng V."/>
            <person name="Clum A."/>
            <person name="Ohm R."/>
            <person name="Martin F."/>
            <person name="Silar P."/>
            <person name="Natvig D."/>
            <person name="Lalanne C."/>
            <person name="Gautier V."/>
            <person name="Ament-Velasquez S.L."/>
            <person name="Kruys A."/>
            <person name="Hutchinson M.I."/>
            <person name="Powell A.J."/>
            <person name="Barry K."/>
            <person name="Miller A.N."/>
            <person name="Grigoriev I.V."/>
            <person name="Debuchy R."/>
            <person name="Gladieux P."/>
            <person name="Thoren M.H."/>
            <person name="Johannesson H."/>
        </authorList>
    </citation>
    <scope>NUCLEOTIDE SEQUENCE</scope>
    <source>
        <strain evidence="2">PSN309</strain>
    </source>
</reference>
<sequence>MLGATYINTFTPFHPFGGKPAVCLTDNTPIEKPARILMLGCGDLRNVLFTAHSDGAGRHLDFTLCDMEVAIIARNIILFTLIIDDAAGNHHDANWTIFYHQYLSAKDHARLVAQAKKLHGFAASWNSWQTSQYGKLIRYCDRTTLTKVDEVWQF</sequence>
<gene>
    <name evidence="2" type="ORF">QBC35DRAFT_68903</name>
</gene>
<evidence type="ECO:0000259" key="1">
    <source>
        <dbReference type="Pfam" id="PF14737"/>
    </source>
</evidence>